<dbReference type="Pfam" id="PF14278">
    <property type="entry name" value="TetR_C_8"/>
    <property type="match status" value="1"/>
</dbReference>
<feature type="domain" description="HTH tetR-type" evidence="3">
    <location>
        <begin position="9"/>
        <end position="69"/>
    </location>
</feature>
<dbReference type="InterPro" id="IPR039532">
    <property type="entry name" value="TetR_C_Firmicutes"/>
</dbReference>
<feature type="DNA-binding region" description="H-T-H motif" evidence="2">
    <location>
        <begin position="32"/>
        <end position="51"/>
    </location>
</feature>
<keyword evidence="1 2" id="KW-0238">DNA-binding</keyword>
<dbReference type="InterPro" id="IPR001647">
    <property type="entry name" value="HTH_TetR"/>
</dbReference>
<dbReference type="GO" id="GO:0003677">
    <property type="term" value="F:DNA binding"/>
    <property type="evidence" value="ECO:0007669"/>
    <property type="project" value="UniProtKB-UniRule"/>
</dbReference>
<dbReference type="STRING" id="29354.IO98_22315"/>
<dbReference type="EMBL" id="JPME01000042">
    <property type="protein sequence ID" value="KEZ86625.1"/>
    <property type="molecule type" value="Genomic_DNA"/>
</dbReference>
<reference evidence="4 5" key="1">
    <citation type="submission" date="2014-07" db="EMBL/GenBank/DDBJ databases">
        <title>Draft genome of Clostridium celerecrescens 152B isolated from sediments associated with methane hydrate from Krishna Godavari basin.</title>
        <authorList>
            <person name="Honkalas V.S."/>
            <person name="Dabir A.P."/>
            <person name="Arora P."/>
            <person name="Dhakephalkar P.K."/>
        </authorList>
    </citation>
    <scope>NUCLEOTIDE SEQUENCE [LARGE SCALE GENOMIC DNA]</scope>
    <source>
        <strain evidence="4 5">152B</strain>
    </source>
</reference>
<dbReference type="Gene3D" id="1.10.357.10">
    <property type="entry name" value="Tetracycline Repressor, domain 2"/>
    <property type="match status" value="1"/>
</dbReference>
<proteinExistence type="predicted"/>
<evidence type="ECO:0000313" key="4">
    <source>
        <dbReference type="EMBL" id="KEZ86625.1"/>
    </source>
</evidence>
<evidence type="ECO:0000259" key="3">
    <source>
        <dbReference type="PROSITE" id="PS50977"/>
    </source>
</evidence>
<organism evidence="4 5">
    <name type="scientific">Lacrimispora celerecrescens</name>
    <dbReference type="NCBI Taxonomy" id="29354"/>
    <lineage>
        <taxon>Bacteria</taxon>
        <taxon>Bacillati</taxon>
        <taxon>Bacillota</taxon>
        <taxon>Clostridia</taxon>
        <taxon>Lachnospirales</taxon>
        <taxon>Lachnospiraceae</taxon>
        <taxon>Lacrimispora</taxon>
    </lineage>
</organism>
<name>A0A084JCE1_9FIRM</name>
<dbReference type="InterPro" id="IPR009057">
    <property type="entry name" value="Homeodomain-like_sf"/>
</dbReference>
<dbReference type="PROSITE" id="PS50977">
    <property type="entry name" value="HTH_TETR_2"/>
    <property type="match status" value="1"/>
</dbReference>
<comment type="caution">
    <text evidence="4">The sequence shown here is derived from an EMBL/GenBank/DDBJ whole genome shotgun (WGS) entry which is preliminary data.</text>
</comment>
<dbReference type="Proteomes" id="UP000028525">
    <property type="component" value="Unassembled WGS sequence"/>
</dbReference>
<dbReference type="OrthoDB" id="9810250at2"/>
<dbReference type="SUPFAM" id="SSF46689">
    <property type="entry name" value="Homeodomain-like"/>
    <property type="match status" value="1"/>
</dbReference>
<accession>A0A084JCE1</accession>
<sequence length="189" mass="22299">MTDNPRKSEKTKYRLADSIKDCMKAKPVDKITVQNIVDGCGMTRQTFYRNFKDKYDLINWYFDKLVLESFAQIGVDKTVRQSLKEKFEFIKKEKVFFTEAFRSDDYNSLKEHDFELIMGFYTELITRKRQEMLSEEIQFLLEMYCRGSVYMTVKWVLSGMKQTPSEMAESLTEAMPPKLETVFSEAGLI</sequence>
<evidence type="ECO:0000256" key="1">
    <source>
        <dbReference type="ARBA" id="ARBA00023125"/>
    </source>
</evidence>
<dbReference type="PANTHER" id="PTHR43479">
    <property type="entry name" value="ACREF/ENVCD OPERON REPRESSOR-RELATED"/>
    <property type="match status" value="1"/>
</dbReference>
<dbReference type="InterPro" id="IPR050624">
    <property type="entry name" value="HTH-type_Tx_Regulator"/>
</dbReference>
<dbReference type="AlphaFoldDB" id="A0A084JCE1"/>
<evidence type="ECO:0000256" key="2">
    <source>
        <dbReference type="PROSITE-ProRule" id="PRU00335"/>
    </source>
</evidence>
<dbReference type="Pfam" id="PF00440">
    <property type="entry name" value="TetR_N"/>
    <property type="match status" value="1"/>
</dbReference>
<gene>
    <name evidence="4" type="ORF">IO98_22315</name>
</gene>
<dbReference type="RefSeq" id="WP_038284631.1">
    <property type="nucleotide sequence ID" value="NZ_JPME01000042.1"/>
</dbReference>
<dbReference type="PANTHER" id="PTHR43479:SF7">
    <property type="entry name" value="TETR-FAMILY TRANSCRIPTIONAL REGULATOR"/>
    <property type="match status" value="1"/>
</dbReference>
<evidence type="ECO:0000313" key="5">
    <source>
        <dbReference type="Proteomes" id="UP000028525"/>
    </source>
</evidence>
<keyword evidence="5" id="KW-1185">Reference proteome</keyword>
<protein>
    <submittedName>
        <fullName evidence="4">TetR family transcriptional regulator</fullName>
    </submittedName>
</protein>